<comment type="caution">
    <text evidence="2">The sequence shown here is derived from an EMBL/GenBank/DDBJ whole genome shotgun (WGS) entry which is preliminary data.</text>
</comment>
<gene>
    <name evidence="2" type="ORF">BJA5080_07495</name>
</gene>
<sequence length="113" mass="12427">MSQRIAAGASPHQIPNEIDRCRNGIGCVAPKAATAPRPSGCGSADSGRQDGRAARARSTRRPRAMPRSGWSRRRVVCAWRKSVGRMFDAPGRVRTIVHCKRPRLYELVHSPRG</sequence>
<dbReference type="AlphaFoldDB" id="A0A837C710"/>
<evidence type="ECO:0000256" key="1">
    <source>
        <dbReference type="SAM" id="MobiDB-lite"/>
    </source>
</evidence>
<feature type="compositionally biased region" description="Basic residues" evidence="1">
    <location>
        <begin position="54"/>
        <end position="71"/>
    </location>
</feature>
<proteinExistence type="predicted"/>
<organism evidence="2 3">
    <name type="scientific">Bradyrhizobium diazoefficiens SEMIA 5080</name>
    <dbReference type="NCBI Taxonomy" id="754504"/>
    <lineage>
        <taxon>Bacteria</taxon>
        <taxon>Pseudomonadati</taxon>
        <taxon>Pseudomonadota</taxon>
        <taxon>Alphaproteobacteria</taxon>
        <taxon>Hyphomicrobiales</taxon>
        <taxon>Nitrobacteraceae</taxon>
        <taxon>Bradyrhizobium</taxon>
    </lineage>
</organism>
<feature type="region of interest" description="Disordered" evidence="1">
    <location>
        <begin position="31"/>
        <end position="71"/>
    </location>
</feature>
<evidence type="ECO:0000313" key="2">
    <source>
        <dbReference type="EMBL" id="KGJ64795.1"/>
    </source>
</evidence>
<protein>
    <submittedName>
        <fullName evidence="2">Uncharacterized protein</fullName>
    </submittedName>
</protein>
<reference evidence="2 3" key="1">
    <citation type="journal article" date="2014" name="BMC Genomics">
        <title>Comparative genomics of Bradyrhizobium japonicum CPAC 15 and Bradyrhizobium diazoefficiens CPAC 7: elite model strains for understanding symbiotic performance with soybean.</title>
        <authorList>
            <person name="Siqueira A.F."/>
            <person name="Ormeno-Orrillo E."/>
            <person name="Souza R.C."/>
            <person name="Rodrigues E.P."/>
            <person name="Almeida L.G."/>
            <person name="Barcellos F.G."/>
            <person name="Batista J.S."/>
            <person name="Nakatami A.S."/>
            <person name="Martinez-Romero E."/>
            <person name="Vasconcelos A.T."/>
            <person name="Hungria M."/>
        </authorList>
    </citation>
    <scope>NUCLEOTIDE SEQUENCE [LARGE SCALE GENOMIC DNA]</scope>
    <source>
        <strain evidence="2 3">SEMIA 5080</strain>
    </source>
</reference>
<name>A0A837C710_9BRAD</name>
<accession>A0A837C710</accession>
<dbReference type="Proteomes" id="UP000024900">
    <property type="component" value="Unassembled WGS sequence"/>
</dbReference>
<evidence type="ECO:0000313" key="3">
    <source>
        <dbReference type="Proteomes" id="UP000024900"/>
    </source>
</evidence>
<dbReference type="EMBL" id="ADOU02000007">
    <property type="protein sequence ID" value="KGJ64795.1"/>
    <property type="molecule type" value="Genomic_DNA"/>
</dbReference>